<dbReference type="AlphaFoldDB" id="A0A0A9D1B9"/>
<evidence type="ECO:0000313" key="1">
    <source>
        <dbReference type="EMBL" id="JAD79445.1"/>
    </source>
</evidence>
<dbReference type="EMBL" id="GBRH01218450">
    <property type="protein sequence ID" value="JAD79445.1"/>
    <property type="molecule type" value="Transcribed_RNA"/>
</dbReference>
<proteinExistence type="predicted"/>
<organism evidence="1">
    <name type="scientific">Arundo donax</name>
    <name type="common">Giant reed</name>
    <name type="synonym">Donax arundinaceus</name>
    <dbReference type="NCBI Taxonomy" id="35708"/>
    <lineage>
        <taxon>Eukaryota</taxon>
        <taxon>Viridiplantae</taxon>
        <taxon>Streptophyta</taxon>
        <taxon>Embryophyta</taxon>
        <taxon>Tracheophyta</taxon>
        <taxon>Spermatophyta</taxon>
        <taxon>Magnoliopsida</taxon>
        <taxon>Liliopsida</taxon>
        <taxon>Poales</taxon>
        <taxon>Poaceae</taxon>
        <taxon>PACMAD clade</taxon>
        <taxon>Arundinoideae</taxon>
        <taxon>Arundineae</taxon>
        <taxon>Arundo</taxon>
    </lineage>
</organism>
<sequence length="128" mass="12581">MAALEAAAAAAPYASSTDASAALSEKLSVDVGESSPCAAAGPGRCGAEVDADAEADAASARSLASRASRASASSRALSHCAVWLRCAAALACCAPAAPPPAPRASERGLCVTGSMPILASRFLRCVFQ</sequence>
<reference evidence="1" key="2">
    <citation type="journal article" date="2015" name="Data Brief">
        <title>Shoot transcriptome of the giant reed, Arundo donax.</title>
        <authorList>
            <person name="Barrero R.A."/>
            <person name="Guerrero F.D."/>
            <person name="Moolhuijzen P."/>
            <person name="Goolsby J.A."/>
            <person name="Tidwell J."/>
            <person name="Bellgard S.E."/>
            <person name="Bellgard M.I."/>
        </authorList>
    </citation>
    <scope>NUCLEOTIDE SEQUENCE</scope>
    <source>
        <tissue evidence="1">Shoot tissue taken approximately 20 cm above the soil surface</tissue>
    </source>
</reference>
<name>A0A0A9D1B9_ARUDO</name>
<protein>
    <submittedName>
        <fullName evidence="1">Uncharacterized protein</fullName>
    </submittedName>
</protein>
<accession>A0A0A9D1B9</accession>
<reference evidence="1" key="1">
    <citation type="submission" date="2014-09" db="EMBL/GenBank/DDBJ databases">
        <authorList>
            <person name="Magalhaes I.L.F."/>
            <person name="Oliveira U."/>
            <person name="Santos F.R."/>
            <person name="Vidigal T.H.D.A."/>
            <person name="Brescovit A.D."/>
            <person name="Santos A.J."/>
        </authorList>
    </citation>
    <scope>NUCLEOTIDE SEQUENCE</scope>
    <source>
        <tissue evidence="1">Shoot tissue taken approximately 20 cm above the soil surface</tissue>
    </source>
</reference>